<name>A0A914XG13_9BILA</name>
<sequence length="126" mass="14494">MRRWAHIRSANDDVDDDRKRRRPTRGGRFPGEECRPAFECSSAHGARACAVFAASPAARARALPTGPPGFSSYPAFSAAKKILEHQRNKERKAEEKLLRERKERIQRAQEERRKAQEEQDKRDKVP</sequence>
<evidence type="ECO:0000256" key="1">
    <source>
        <dbReference type="SAM" id="MobiDB-lite"/>
    </source>
</evidence>
<feature type="region of interest" description="Disordered" evidence="1">
    <location>
        <begin position="1"/>
        <end position="32"/>
    </location>
</feature>
<evidence type="ECO:0000313" key="2">
    <source>
        <dbReference type="Proteomes" id="UP000887566"/>
    </source>
</evidence>
<feature type="region of interest" description="Disordered" evidence="1">
    <location>
        <begin position="85"/>
        <end position="126"/>
    </location>
</feature>
<protein>
    <submittedName>
        <fullName evidence="3">Uncharacterized protein</fullName>
    </submittedName>
</protein>
<proteinExistence type="predicted"/>
<reference evidence="3" key="1">
    <citation type="submission" date="2022-11" db="UniProtKB">
        <authorList>
            <consortium name="WormBaseParasite"/>
        </authorList>
    </citation>
    <scope>IDENTIFICATION</scope>
</reference>
<dbReference type="WBParaSite" id="PSAMB.scaffold789size41346.g8797.t1">
    <property type="protein sequence ID" value="PSAMB.scaffold789size41346.g8797.t1"/>
    <property type="gene ID" value="PSAMB.scaffold789size41346.g8797"/>
</dbReference>
<evidence type="ECO:0000313" key="3">
    <source>
        <dbReference type="WBParaSite" id="PSAMB.scaffold789size41346.g8797.t1"/>
    </source>
</evidence>
<dbReference type="Proteomes" id="UP000887566">
    <property type="component" value="Unplaced"/>
</dbReference>
<organism evidence="2 3">
    <name type="scientific">Plectus sambesii</name>
    <dbReference type="NCBI Taxonomy" id="2011161"/>
    <lineage>
        <taxon>Eukaryota</taxon>
        <taxon>Metazoa</taxon>
        <taxon>Ecdysozoa</taxon>
        <taxon>Nematoda</taxon>
        <taxon>Chromadorea</taxon>
        <taxon>Plectida</taxon>
        <taxon>Plectina</taxon>
        <taxon>Plectoidea</taxon>
        <taxon>Plectidae</taxon>
        <taxon>Plectus</taxon>
    </lineage>
</organism>
<accession>A0A914XG13</accession>
<dbReference type="AlphaFoldDB" id="A0A914XG13"/>
<keyword evidence="2" id="KW-1185">Reference proteome</keyword>